<evidence type="ECO:0000313" key="2">
    <source>
        <dbReference type="Proteomes" id="UP000823749"/>
    </source>
</evidence>
<gene>
    <name evidence="1" type="ORF">RHGRI_019403</name>
</gene>
<accession>A0AAV6JDJ5</accession>
<organism evidence="1 2">
    <name type="scientific">Rhododendron griersonianum</name>
    <dbReference type="NCBI Taxonomy" id="479676"/>
    <lineage>
        <taxon>Eukaryota</taxon>
        <taxon>Viridiplantae</taxon>
        <taxon>Streptophyta</taxon>
        <taxon>Embryophyta</taxon>
        <taxon>Tracheophyta</taxon>
        <taxon>Spermatophyta</taxon>
        <taxon>Magnoliopsida</taxon>
        <taxon>eudicotyledons</taxon>
        <taxon>Gunneridae</taxon>
        <taxon>Pentapetalae</taxon>
        <taxon>asterids</taxon>
        <taxon>Ericales</taxon>
        <taxon>Ericaceae</taxon>
        <taxon>Ericoideae</taxon>
        <taxon>Rhodoreae</taxon>
        <taxon>Rhododendron</taxon>
    </lineage>
</organism>
<comment type="caution">
    <text evidence="1">The sequence shown here is derived from an EMBL/GenBank/DDBJ whole genome shotgun (WGS) entry which is preliminary data.</text>
</comment>
<protein>
    <submittedName>
        <fullName evidence="1">Uncharacterized protein</fullName>
    </submittedName>
</protein>
<dbReference type="Proteomes" id="UP000823749">
    <property type="component" value="Chromosome 7"/>
</dbReference>
<name>A0AAV6JDJ5_9ERIC</name>
<reference evidence="1" key="1">
    <citation type="submission" date="2020-08" db="EMBL/GenBank/DDBJ databases">
        <title>Plant Genome Project.</title>
        <authorList>
            <person name="Zhang R.-G."/>
        </authorList>
    </citation>
    <scope>NUCLEOTIDE SEQUENCE</scope>
    <source>
        <strain evidence="1">WSP0</strain>
        <tissue evidence="1">Leaf</tissue>
    </source>
</reference>
<evidence type="ECO:0000313" key="1">
    <source>
        <dbReference type="EMBL" id="KAG5538838.1"/>
    </source>
</evidence>
<dbReference type="EMBL" id="JACTNZ010000007">
    <property type="protein sequence ID" value="KAG5538838.1"/>
    <property type="molecule type" value="Genomic_DNA"/>
</dbReference>
<sequence length="93" mass="10504">MFCGWKFFLIVDTYQSSGHFQFEPGPNKDISLCLQDQEYTENVKEVQVYLDKVRKIVRPGCSQELLNIALSSMSSLVGILSVMSSEPKPRASL</sequence>
<keyword evidence="2" id="KW-1185">Reference proteome</keyword>
<dbReference type="AlphaFoldDB" id="A0AAV6JDJ5"/>
<proteinExistence type="predicted"/>